<evidence type="ECO:0000259" key="1">
    <source>
        <dbReference type="Pfam" id="PF14529"/>
    </source>
</evidence>
<dbReference type="Gene3D" id="3.60.10.10">
    <property type="entry name" value="Endonuclease/exonuclease/phosphatase"/>
    <property type="match status" value="1"/>
</dbReference>
<dbReference type="InterPro" id="IPR036691">
    <property type="entry name" value="Endo/exonu/phosph_ase_sf"/>
</dbReference>
<feature type="non-terminal residue" evidence="2">
    <location>
        <position position="1"/>
    </location>
</feature>
<organism evidence="2 3">
    <name type="scientific">Rhizoctonia solani</name>
    <dbReference type="NCBI Taxonomy" id="456999"/>
    <lineage>
        <taxon>Eukaryota</taxon>
        <taxon>Fungi</taxon>
        <taxon>Dikarya</taxon>
        <taxon>Basidiomycota</taxon>
        <taxon>Agaricomycotina</taxon>
        <taxon>Agaricomycetes</taxon>
        <taxon>Cantharellales</taxon>
        <taxon>Ceratobasidiaceae</taxon>
        <taxon>Rhizoctonia</taxon>
    </lineage>
</organism>
<keyword evidence="2" id="KW-0695">RNA-directed DNA polymerase</keyword>
<evidence type="ECO:0000313" key="3">
    <source>
        <dbReference type="Proteomes" id="UP000602905"/>
    </source>
</evidence>
<feature type="domain" description="Endonuclease/exonuclease/phosphatase" evidence="1">
    <location>
        <begin position="18"/>
        <end position="141"/>
    </location>
</feature>
<dbReference type="PANTHER" id="PTHR33481">
    <property type="entry name" value="REVERSE TRANSCRIPTASE"/>
    <property type="match status" value="1"/>
</dbReference>
<reference evidence="2" key="1">
    <citation type="submission" date="2020-09" db="EMBL/GenBank/DDBJ databases">
        <title>Comparative genome analyses of four rice-infecting Rhizoctonia solani isolates reveal extensive enrichment of homogalacturonan modification genes.</title>
        <authorList>
            <person name="Lee D.-Y."/>
            <person name="Jeon J."/>
            <person name="Kim K.-T."/>
            <person name="Cheong K."/>
            <person name="Song H."/>
            <person name="Choi G."/>
            <person name="Ko J."/>
            <person name="Opiyo S.O."/>
            <person name="Zuo S."/>
            <person name="Madhav S."/>
            <person name="Lee Y.-H."/>
            <person name="Wang G.-L."/>
        </authorList>
    </citation>
    <scope>NUCLEOTIDE SEQUENCE</scope>
    <source>
        <strain evidence="2">AG1-IA WGL</strain>
    </source>
</reference>
<keyword evidence="2" id="KW-0548">Nucleotidyltransferase</keyword>
<dbReference type="AlphaFoldDB" id="A0A8H7LT30"/>
<comment type="caution">
    <text evidence="2">The sequence shown here is derived from an EMBL/GenBank/DDBJ whole genome shotgun (WGS) entry which is preliminary data.</text>
</comment>
<keyword evidence="2" id="KW-0808">Transferase</keyword>
<sequence length="509" mass="56509">MLCNLISIDLIFYDLRFTITNIYLHGSTANKTLNALVNTPADPCEAQIYCGDFNLHHPLWSLDGAPAPSIAANADTLAEWILANKLEVINSPNTPTRRGRRGQRDSIIDLTITNNTVSQGNLILEWESTSFGAMGSNHNSIGWKFTICPPKDTQPPEELMRFVIDMENQDKWIKAITRLLKENPPLQIYNSTEDIELGAWSILKAMSNATDCSMKLTKVHKRQLQAPWWNAACSDMVATLEHSVDSKSRSSALGHLRSTIRTARRNFADCICLQVSPDNIFSLTKWSKGERHIPLPPLVMDGRTATIPDDQALMLKSVFFPTTAPPVDMSPLGIPVLATRAHHNITANKIASALSGASNKLAPGAFGLNYQLLKWLFESHPKSLVDLYNACLIFGYHPKCLCNALVAVIPKPRKPDMLAPKAYRPILLLETLSKCLEEIMAARIIFEIGKHNILPYTQFGGRDNLLCVDGGLALCHNIYAAWLHGKFASLLTLDISGYFNNVNHSRLMS</sequence>
<gene>
    <name evidence="2" type="ORF">RHS03_06373</name>
</gene>
<proteinExistence type="predicted"/>
<name>A0A8H7LT30_9AGAM</name>
<dbReference type="EMBL" id="JACYCD010000121">
    <property type="protein sequence ID" value="KAF8702312.1"/>
    <property type="molecule type" value="Genomic_DNA"/>
</dbReference>
<dbReference type="PANTHER" id="PTHR33481:SF1">
    <property type="entry name" value="ENDONUCLEASE_EXONUCLEASE_PHOSPHATASE DOMAIN-CONTAINING PROTEIN-RELATED"/>
    <property type="match status" value="1"/>
</dbReference>
<accession>A0A8H7LT30</accession>
<dbReference type="Proteomes" id="UP000602905">
    <property type="component" value="Unassembled WGS sequence"/>
</dbReference>
<dbReference type="InterPro" id="IPR005135">
    <property type="entry name" value="Endo/exonuclease/phosphatase"/>
</dbReference>
<dbReference type="SUPFAM" id="SSF56219">
    <property type="entry name" value="DNase I-like"/>
    <property type="match status" value="1"/>
</dbReference>
<dbReference type="Pfam" id="PF14529">
    <property type="entry name" value="Exo_endo_phos_2"/>
    <property type="match status" value="1"/>
</dbReference>
<protein>
    <submittedName>
        <fullName evidence="2">Reverse transcriptase (RNA-dependent DNA polymerase)</fullName>
    </submittedName>
</protein>
<evidence type="ECO:0000313" key="2">
    <source>
        <dbReference type="EMBL" id="KAF8702312.1"/>
    </source>
</evidence>
<dbReference type="GO" id="GO:0003964">
    <property type="term" value="F:RNA-directed DNA polymerase activity"/>
    <property type="evidence" value="ECO:0007669"/>
    <property type="project" value="UniProtKB-KW"/>
</dbReference>
<dbReference type="OrthoDB" id="412006at2759"/>